<feature type="region of interest" description="Disordered" evidence="1">
    <location>
        <begin position="52"/>
        <end position="73"/>
    </location>
</feature>
<reference evidence="3" key="2">
    <citation type="submission" date="2023-03" db="EMBL/GenBank/DDBJ databases">
        <authorList>
            <person name="Inwood S.N."/>
            <person name="Skelly J.G."/>
            <person name="Guhlin J."/>
            <person name="Harrop T.W.R."/>
            <person name="Goldson S.G."/>
            <person name="Dearden P.K."/>
        </authorList>
    </citation>
    <scope>NUCLEOTIDE SEQUENCE</scope>
    <source>
        <strain evidence="3">Irish</strain>
        <tissue evidence="3">Whole body</tissue>
    </source>
</reference>
<dbReference type="Proteomes" id="UP001168990">
    <property type="component" value="Unassembled WGS sequence"/>
</dbReference>
<reference evidence="3" key="1">
    <citation type="journal article" date="2023" name="bioRxiv">
        <title>Scaffold-level genome assemblies of two parasitoid biocontrol wasps reveal the parthenogenesis mechanism and an associated novel virus.</title>
        <authorList>
            <person name="Inwood S."/>
            <person name="Skelly J."/>
            <person name="Guhlin J."/>
            <person name="Harrop T."/>
            <person name="Goldson S."/>
            <person name="Dearden P."/>
        </authorList>
    </citation>
    <scope>NUCLEOTIDE SEQUENCE</scope>
    <source>
        <strain evidence="3">Irish</strain>
        <tissue evidence="3">Whole body</tissue>
    </source>
</reference>
<dbReference type="EMBL" id="JAQQBS010001423">
    <property type="protein sequence ID" value="KAK0160033.1"/>
    <property type="molecule type" value="Genomic_DNA"/>
</dbReference>
<feature type="compositionally biased region" description="Basic and acidic residues" evidence="1">
    <location>
        <begin position="61"/>
        <end position="73"/>
    </location>
</feature>
<dbReference type="GO" id="GO:0031410">
    <property type="term" value="C:cytoplasmic vesicle"/>
    <property type="evidence" value="ECO:0007669"/>
    <property type="project" value="UniProtKB-ARBA"/>
</dbReference>
<comment type="caution">
    <text evidence="3">The sequence shown here is derived from an EMBL/GenBank/DDBJ whole genome shotgun (WGS) entry which is preliminary data.</text>
</comment>
<dbReference type="GO" id="GO:0005096">
    <property type="term" value="F:GTPase activator activity"/>
    <property type="evidence" value="ECO:0007669"/>
    <property type="project" value="TreeGrafter"/>
</dbReference>
<gene>
    <name evidence="3" type="ORF">PV328_007479</name>
</gene>
<dbReference type="Gene3D" id="1.10.472.80">
    <property type="entry name" value="Ypt/Rab-GAP domain of gyp1p, domain 3"/>
    <property type="match status" value="1"/>
</dbReference>
<dbReference type="Gene3D" id="1.10.10.750">
    <property type="entry name" value="Ypt/Rab-GAP domain of gyp1p, domain 1"/>
    <property type="match status" value="1"/>
</dbReference>
<evidence type="ECO:0000313" key="3">
    <source>
        <dbReference type="EMBL" id="KAK0160033.1"/>
    </source>
</evidence>
<dbReference type="PANTHER" id="PTHR47219:SF15">
    <property type="entry name" value="TBC1 DOMAIN FAMILY MEMBER 12 ISOFORM X1"/>
    <property type="match status" value="1"/>
</dbReference>
<organism evidence="3 4">
    <name type="scientific">Microctonus aethiopoides</name>
    <dbReference type="NCBI Taxonomy" id="144406"/>
    <lineage>
        <taxon>Eukaryota</taxon>
        <taxon>Metazoa</taxon>
        <taxon>Ecdysozoa</taxon>
        <taxon>Arthropoda</taxon>
        <taxon>Hexapoda</taxon>
        <taxon>Insecta</taxon>
        <taxon>Pterygota</taxon>
        <taxon>Neoptera</taxon>
        <taxon>Endopterygota</taxon>
        <taxon>Hymenoptera</taxon>
        <taxon>Apocrita</taxon>
        <taxon>Ichneumonoidea</taxon>
        <taxon>Braconidae</taxon>
        <taxon>Euphorinae</taxon>
        <taxon>Microctonus</taxon>
    </lineage>
</organism>
<dbReference type="AlphaFoldDB" id="A0AA39F1H1"/>
<name>A0AA39F1H1_9HYME</name>
<dbReference type="PROSITE" id="PS50086">
    <property type="entry name" value="TBC_RABGAP"/>
    <property type="match status" value="1"/>
</dbReference>
<dbReference type="SUPFAM" id="SSF47923">
    <property type="entry name" value="Ypt/Rab-GAP domain of gyp1p"/>
    <property type="match status" value="2"/>
</dbReference>
<dbReference type="FunFam" id="1.10.472.80:FF:000006">
    <property type="entry name" value="TBC1 domain family member 14"/>
    <property type="match status" value="1"/>
</dbReference>
<dbReference type="SMART" id="SM00164">
    <property type="entry name" value="TBC"/>
    <property type="match status" value="1"/>
</dbReference>
<dbReference type="GO" id="GO:0005773">
    <property type="term" value="C:vacuole"/>
    <property type="evidence" value="ECO:0007669"/>
    <property type="project" value="UniProtKB-ARBA"/>
</dbReference>
<dbReference type="PANTHER" id="PTHR47219">
    <property type="entry name" value="RAB GTPASE-ACTIVATING PROTEIN 1-LIKE"/>
    <property type="match status" value="1"/>
</dbReference>
<protein>
    <recommendedName>
        <fullName evidence="2">Rab-GAP TBC domain-containing protein</fullName>
    </recommendedName>
</protein>
<sequence length="394" mass="45379">MFDKSDGEKSFPAVTNFMKSLFTKKSNGISIDNAATSSRSVDKIGGSLALIQHSRPPNLPAKDRNEENSHRKQHEAIIQEIKRREIIEEQNKEKKRLERLKEEEILAADLKLWTNHVIPNFDNLKNTREIQNLWWKGLPTAIRGHIWKLGISNNLNLNSKIYDDCLHKMADNDTNEILTAIKLDVSRTFPTLCVFQHGGPLFESLNKILAAYCIIYNPEIGYIQGMSFIGAILNLNMEPSDVFICFANLLNNPCHKAAFTLNQNKMNVYYKIFSDLFSINLPRLHLHFITSGLTPDFYLLEWLYTIYAKAMPLDVVCRIWDLFIRDGDEFLFRTALGVLNLYQEKLLLMDFVRSAQFLIKLPSDLDSNALFDSIHRINVNIGDYTFQQMVLNNS</sequence>
<keyword evidence="4" id="KW-1185">Reference proteome</keyword>
<evidence type="ECO:0000313" key="4">
    <source>
        <dbReference type="Proteomes" id="UP001168990"/>
    </source>
</evidence>
<dbReference type="GO" id="GO:0031267">
    <property type="term" value="F:small GTPase binding"/>
    <property type="evidence" value="ECO:0007669"/>
    <property type="project" value="TreeGrafter"/>
</dbReference>
<evidence type="ECO:0000256" key="1">
    <source>
        <dbReference type="SAM" id="MobiDB-lite"/>
    </source>
</evidence>
<dbReference type="InterPro" id="IPR000195">
    <property type="entry name" value="Rab-GAP-TBC_dom"/>
</dbReference>
<dbReference type="InterPro" id="IPR050302">
    <property type="entry name" value="Rab_GAP_TBC_domain"/>
</dbReference>
<dbReference type="Gene3D" id="1.10.8.270">
    <property type="entry name" value="putative rabgap domain of human tbc1 domain family member 14 like domains"/>
    <property type="match status" value="1"/>
</dbReference>
<feature type="domain" description="Rab-GAP TBC" evidence="2">
    <location>
        <begin position="137"/>
        <end position="327"/>
    </location>
</feature>
<dbReference type="GO" id="GO:0016192">
    <property type="term" value="P:vesicle-mediated transport"/>
    <property type="evidence" value="ECO:0007669"/>
    <property type="project" value="UniProtKB-ARBA"/>
</dbReference>
<dbReference type="InterPro" id="IPR035969">
    <property type="entry name" value="Rab-GAP_TBC_sf"/>
</dbReference>
<evidence type="ECO:0000259" key="2">
    <source>
        <dbReference type="PROSITE" id="PS50086"/>
    </source>
</evidence>
<dbReference type="Pfam" id="PF00566">
    <property type="entry name" value="RabGAP-TBC"/>
    <property type="match status" value="1"/>
</dbReference>
<proteinExistence type="predicted"/>
<accession>A0AA39F1H1</accession>